<evidence type="ECO:0000256" key="2">
    <source>
        <dbReference type="ARBA" id="ARBA00022963"/>
    </source>
</evidence>
<evidence type="ECO:0000256" key="3">
    <source>
        <dbReference type="ARBA" id="ARBA00023098"/>
    </source>
</evidence>
<reference evidence="4 5" key="1">
    <citation type="submission" date="2024-03" db="EMBL/GenBank/DDBJ databases">
        <authorList>
            <person name="Martinez-Hernandez J."/>
        </authorList>
    </citation>
    <scope>NUCLEOTIDE SEQUENCE [LARGE SCALE GENOMIC DNA]</scope>
</reference>
<evidence type="ECO:0000313" key="4">
    <source>
        <dbReference type="EMBL" id="CAL0299758.1"/>
    </source>
</evidence>
<evidence type="ECO:0000313" key="5">
    <source>
        <dbReference type="Proteomes" id="UP001497480"/>
    </source>
</evidence>
<dbReference type="GO" id="GO:0016042">
    <property type="term" value="P:lipid catabolic process"/>
    <property type="evidence" value="ECO:0007669"/>
    <property type="project" value="UniProtKB-KW"/>
</dbReference>
<comment type="caution">
    <text evidence="4">The sequence shown here is derived from an EMBL/GenBank/DDBJ whole genome shotgun (WGS) entry which is preliminary data.</text>
</comment>
<dbReference type="Proteomes" id="UP001497480">
    <property type="component" value="Unassembled WGS sequence"/>
</dbReference>
<sequence length="187" mass="20990">MAHEVEGAKKSYGVYNNNNNSLKLFVFGDSYVDTGNFQNSGTYKIPRGIIFPGYPAGRFGNGRILTDYLENSTITNPLEPCCALESVGYDCGKVNDKGEKKYTLCEKLELSFFWDNTHLSQKEKSTIMNPLEPFCALDSVGYDRGKVDDKGEKKYTLCEKSELSFFGTMLTLLRMFGILSSSSWNLL</sequence>
<evidence type="ECO:0000256" key="1">
    <source>
        <dbReference type="ARBA" id="ARBA00022801"/>
    </source>
</evidence>
<accession>A0AAV1VRZ9</accession>
<protein>
    <recommendedName>
        <fullName evidence="6">GDSL esterase/lipase</fullName>
    </recommendedName>
</protein>
<keyword evidence="2" id="KW-0442">Lipid degradation</keyword>
<dbReference type="EMBL" id="CAXHTB010000001">
    <property type="protein sequence ID" value="CAL0299758.1"/>
    <property type="molecule type" value="Genomic_DNA"/>
</dbReference>
<dbReference type="PANTHER" id="PTHR46020:SF4">
    <property type="entry name" value="OS04G0650200 PROTEIN"/>
    <property type="match status" value="1"/>
</dbReference>
<keyword evidence="3" id="KW-0443">Lipid metabolism</keyword>
<dbReference type="InterPro" id="IPR036514">
    <property type="entry name" value="SGNH_hydro_sf"/>
</dbReference>
<name>A0AAV1VRZ9_LUPLU</name>
<dbReference type="Gene3D" id="3.40.50.1110">
    <property type="entry name" value="SGNH hydrolase"/>
    <property type="match status" value="1"/>
</dbReference>
<dbReference type="AlphaFoldDB" id="A0AAV1VRZ9"/>
<keyword evidence="5" id="KW-1185">Reference proteome</keyword>
<dbReference type="PANTHER" id="PTHR46020">
    <property type="entry name" value="OSJNBB0059K02.9 PROTEIN"/>
    <property type="match status" value="1"/>
</dbReference>
<evidence type="ECO:0008006" key="6">
    <source>
        <dbReference type="Google" id="ProtNLM"/>
    </source>
</evidence>
<proteinExistence type="predicted"/>
<organism evidence="4 5">
    <name type="scientific">Lupinus luteus</name>
    <name type="common">European yellow lupine</name>
    <dbReference type="NCBI Taxonomy" id="3873"/>
    <lineage>
        <taxon>Eukaryota</taxon>
        <taxon>Viridiplantae</taxon>
        <taxon>Streptophyta</taxon>
        <taxon>Embryophyta</taxon>
        <taxon>Tracheophyta</taxon>
        <taxon>Spermatophyta</taxon>
        <taxon>Magnoliopsida</taxon>
        <taxon>eudicotyledons</taxon>
        <taxon>Gunneridae</taxon>
        <taxon>Pentapetalae</taxon>
        <taxon>rosids</taxon>
        <taxon>fabids</taxon>
        <taxon>Fabales</taxon>
        <taxon>Fabaceae</taxon>
        <taxon>Papilionoideae</taxon>
        <taxon>50 kb inversion clade</taxon>
        <taxon>genistoids sensu lato</taxon>
        <taxon>core genistoids</taxon>
        <taxon>Genisteae</taxon>
        <taxon>Lupinus</taxon>
    </lineage>
</organism>
<gene>
    <name evidence="4" type="ORF">LLUT_LOCUS818</name>
</gene>
<keyword evidence="1" id="KW-0378">Hydrolase</keyword>
<dbReference type="GO" id="GO:0016787">
    <property type="term" value="F:hydrolase activity"/>
    <property type="evidence" value="ECO:0007669"/>
    <property type="project" value="UniProtKB-KW"/>
</dbReference>